<evidence type="ECO:0000256" key="1">
    <source>
        <dbReference type="ARBA" id="ARBA00022490"/>
    </source>
</evidence>
<dbReference type="GO" id="GO:0005737">
    <property type="term" value="C:cytoplasm"/>
    <property type="evidence" value="ECO:0007669"/>
    <property type="project" value="UniProtKB-SubCell"/>
</dbReference>
<comment type="caution">
    <text evidence="3">Lacks conserved residue(s) required for the propagation of feature annotation.</text>
</comment>
<accession>A0A2D1QFS8</accession>
<evidence type="ECO:0000313" key="5">
    <source>
        <dbReference type="Proteomes" id="UP000222916"/>
    </source>
</evidence>
<dbReference type="Pfam" id="PF02634">
    <property type="entry name" value="FdhD-NarQ"/>
    <property type="match status" value="1"/>
</dbReference>
<dbReference type="Gene3D" id="3.40.140.10">
    <property type="entry name" value="Cytidine Deaminase, domain 2"/>
    <property type="match status" value="1"/>
</dbReference>
<keyword evidence="2 3" id="KW-0501">Molybdenum cofactor biosynthesis</keyword>
<protein>
    <recommendedName>
        <fullName evidence="3">Sulfur carrier protein FdhD</fullName>
    </recommendedName>
</protein>
<evidence type="ECO:0000256" key="3">
    <source>
        <dbReference type="HAMAP-Rule" id="MF_00187"/>
    </source>
</evidence>
<dbReference type="PANTHER" id="PTHR30592:SF1">
    <property type="entry name" value="SULFUR CARRIER PROTEIN FDHD"/>
    <property type="match status" value="1"/>
</dbReference>
<gene>
    <name evidence="4" type="primary">fdhD2</name>
    <name evidence="3" type="synonym">fdhD</name>
    <name evidence="4" type="ORF">Asalp_18840</name>
</gene>
<comment type="subcellular location">
    <subcellularLocation>
        <location evidence="3">Cytoplasm</location>
    </subcellularLocation>
</comment>
<dbReference type="GO" id="GO:0097163">
    <property type="term" value="F:sulfur carrier activity"/>
    <property type="evidence" value="ECO:0007669"/>
    <property type="project" value="UniProtKB-UniRule"/>
</dbReference>
<name>A0A2D1QFS8_AERSA</name>
<keyword evidence="1 3" id="KW-0963">Cytoplasm</keyword>
<proteinExistence type="inferred from homology"/>
<dbReference type="SUPFAM" id="SSF53927">
    <property type="entry name" value="Cytidine deaminase-like"/>
    <property type="match status" value="1"/>
</dbReference>
<dbReference type="NCBIfam" id="TIGR00129">
    <property type="entry name" value="fdhD_narQ"/>
    <property type="match status" value="1"/>
</dbReference>
<dbReference type="PIRSF" id="PIRSF015626">
    <property type="entry name" value="FdhD"/>
    <property type="match status" value="1"/>
</dbReference>
<keyword evidence="4" id="KW-0808">Transferase</keyword>
<dbReference type="InterPro" id="IPR003786">
    <property type="entry name" value="FdhD"/>
</dbReference>
<dbReference type="EMBL" id="CP022426">
    <property type="protein sequence ID" value="ATP09087.1"/>
    <property type="molecule type" value="Genomic_DNA"/>
</dbReference>
<dbReference type="GO" id="GO:0006777">
    <property type="term" value="P:Mo-molybdopterin cofactor biosynthetic process"/>
    <property type="evidence" value="ECO:0007669"/>
    <property type="project" value="UniProtKB-UniRule"/>
</dbReference>
<organism evidence="4 5">
    <name type="scientific">Aeromonas salmonicida subsp. pectinolytica 34mel</name>
    <dbReference type="NCBI Taxonomy" id="1324960"/>
    <lineage>
        <taxon>Bacteria</taxon>
        <taxon>Pseudomonadati</taxon>
        <taxon>Pseudomonadota</taxon>
        <taxon>Gammaproteobacteria</taxon>
        <taxon>Aeromonadales</taxon>
        <taxon>Aeromonadaceae</taxon>
        <taxon>Aeromonas</taxon>
    </lineage>
</organism>
<dbReference type="AlphaFoldDB" id="A0A2D1QFS8"/>
<sequence>MPAANPMVQPAVHHALPSLDHLVEEVAVSININGINHAVMMATPDDLDDFAIGFLFCESIIRHNHDVHDIRVSPAEHGFVLDVTIANRCLAQLQQRRRRLTGATGCGICGVEAVEQAFPPLQPLPLTPPLDVALLAELRPQIARWQLKGQHSGALHAALALDEQGRILHCREDIGRHNALDKLIGLLLRQPQACDTLLVTSRCGSELVQKTALFGARHLVCLASPSQLAVRLALKYNLNVVHIPKFDAPVSYSSYRPADPIGECHESY</sequence>
<dbReference type="GO" id="GO:0016783">
    <property type="term" value="F:sulfurtransferase activity"/>
    <property type="evidence" value="ECO:0007669"/>
    <property type="project" value="InterPro"/>
</dbReference>
<dbReference type="PANTHER" id="PTHR30592">
    <property type="entry name" value="FORMATE DEHYDROGENASE"/>
    <property type="match status" value="1"/>
</dbReference>
<comment type="function">
    <text evidence="3">Required for formate dehydrogenase (FDH) activity. Acts as a sulfur carrier protein that transfers sulfur from IscS to the molybdenum cofactor prior to its insertion into FDH.</text>
</comment>
<comment type="similarity">
    <text evidence="3">Belongs to the FdhD family.</text>
</comment>
<dbReference type="InterPro" id="IPR016193">
    <property type="entry name" value="Cytidine_deaminase-like"/>
</dbReference>
<reference evidence="5" key="1">
    <citation type="journal article" date="2018" name="BMC Genomics">
        <title>The complete and fully assembled genome sequence of Aeromonas salmonicida subsp. pectinolytica and its comparative analysis with other Aeromonas species: investigation of the mobilome in environmental and pathogenic strains.</title>
        <authorList>
            <person name="Pfeiffer F."/>
            <person name="Zamora-Lagos M.A."/>
            <person name="Blettinger M."/>
            <person name="Yeroslaviz A."/>
            <person name="Dahl A."/>
            <person name="Gruber S."/>
            <person name="Habermann B.H."/>
        </authorList>
    </citation>
    <scope>NUCLEOTIDE SEQUENCE [LARGE SCALE GENOMIC DNA]</scope>
    <source>
        <strain evidence="5">34mel</strain>
    </source>
</reference>
<feature type="active site" description="Cysteine persulfide intermediate" evidence="3">
    <location>
        <position position="106"/>
    </location>
</feature>
<evidence type="ECO:0000256" key="2">
    <source>
        <dbReference type="ARBA" id="ARBA00023150"/>
    </source>
</evidence>
<dbReference type="Proteomes" id="UP000222916">
    <property type="component" value="Chromosome"/>
</dbReference>
<evidence type="ECO:0000313" key="4">
    <source>
        <dbReference type="EMBL" id="ATP09087.1"/>
    </source>
</evidence>
<dbReference type="Gene3D" id="3.10.20.10">
    <property type="match status" value="1"/>
</dbReference>
<dbReference type="HAMAP" id="MF_00187">
    <property type="entry name" value="FdhD"/>
    <property type="match status" value="1"/>
</dbReference>